<evidence type="ECO:0000313" key="1">
    <source>
        <dbReference type="EMBL" id="EGN98744.1"/>
    </source>
</evidence>
<sequence>MVLQSTLNAYTLIVHLPRVISPEMVTISAKKGERLDVVADAWHMEHDCHYEWQVRFAPGDVDMSSVRARFNSDGRLSIDVQRHTAESGHIYASRGGWGCMF</sequence>
<dbReference type="HOGENOM" id="CLU_148795_2_0_1"/>
<organism evidence="2">
    <name type="scientific">Serpula lacrymans var. lacrymans (strain S7.3)</name>
    <name type="common">Dry rot fungus</name>
    <dbReference type="NCBI Taxonomy" id="936435"/>
    <lineage>
        <taxon>Eukaryota</taxon>
        <taxon>Fungi</taxon>
        <taxon>Dikarya</taxon>
        <taxon>Basidiomycota</taxon>
        <taxon>Agaricomycotina</taxon>
        <taxon>Agaricomycetes</taxon>
        <taxon>Agaricomycetidae</taxon>
        <taxon>Boletales</taxon>
        <taxon>Coniophorineae</taxon>
        <taxon>Serpulaceae</taxon>
        <taxon>Serpula</taxon>
    </lineage>
</organism>
<dbReference type="EMBL" id="GL945480">
    <property type="protein sequence ID" value="EGN98744.1"/>
    <property type="molecule type" value="Genomic_DNA"/>
</dbReference>
<dbReference type="Proteomes" id="UP000008063">
    <property type="component" value="Unassembled WGS sequence"/>
</dbReference>
<dbReference type="STRING" id="936435.F8PXY1"/>
<evidence type="ECO:0008006" key="3">
    <source>
        <dbReference type="Google" id="ProtNLM"/>
    </source>
</evidence>
<gene>
    <name evidence="1" type="ORF">SERLA73DRAFT_53840</name>
</gene>
<accession>F8PXY1</accession>
<dbReference type="OrthoDB" id="3253535at2759"/>
<keyword evidence="2" id="KW-1185">Reference proteome</keyword>
<dbReference type="AlphaFoldDB" id="F8PXY1"/>
<dbReference type="OMA" id="LENDCHY"/>
<name>F8PXY1_SERL3</name>
<protein>
    <recommendedName>
        <fullName evidence="3">SHSP domain-containing protein</fullName>
    </recommendedName>
</protein>
<evidence type="ECO:0000313" key="2">
    <source>
        <dbReference type="Proteomes" id="UP000008063"/>
    </source>
</evidence>
<dbReference type="CDD" id="cd06464">
    <property type="entry name" value="ACD_sHsps-like"/>
    <property type="match status" value="1"/>
</dbReference>
<dbReference type="InParanoid" id="F8PXY1"/>
<reference evidence="2" key="1">
    <citation type="journal article" date="2011" name="Science">
        <title>The plant cell wall-decomposing machinery underlies the functional diversity of forest fungi.</title>
        <authorList>
            <person name="Eastwood D.C."/>
            <person name="Floudas D."/>
            <person name="Binder M."/>
            <person name="Majcherczyk A."/>
            <person name="Schneider P."/>
            <person name="Aerts A."/>
            <person name="Asiegbu F.O."/>
            <person name="Baker S.E."/>
            <person name="Barry K."/>
            <person name="Bendiksby M."/>
            <person name="Blumentritt M."/>
            <person name="Coutinho P.M."/>
            <person name="Cullen D."/>
            <person name="de Vries R.P."/>
            <person name="Gathman A."/>
            <person name="Goodell B."/>
            <person name="Henrissat B."/>
            <person name="Ihrmark K."/>
            <person name="Kauserud H."/>
            <person name="Kohler A."/>
            <person name="LaButti K."/>
            <person name="Lapidus A."/>
            <person name="Lavin J.L."/>
            <person name="Lee Y.-H."/>
            <person name="Lindquist E."/>
            <person name="Lilly W."/>
            <person name="Lucas S."/>
            <person name="Morin E."/>
            <person name="Murat C."/>
            <person name="Oguiza J.A."/>
            <person name="Park J."/>
            <person name="Pisabarro A.G."/>
            <person name="Riley R."/>
            <person name="Rosling A."/>
            <person name="Salamov A."/>
            <person name="Schmidt O."/>
            <person name="Schmutz J."/>
            <person name="Skrede I."/>
            <person name="Stenlid J."/>
            <person name="Wiebenga A."/>
            <person name="Xie X."/>
            <person name="Kuees U."/>
            <person name="Hibbett D.S."/>
            <person name="Hoffmeister D."/>
            <person name="Hoegberg N."/>
            <person name="Martin F."/>
            <person name="Grigoriev I.V."/>
            <person name="Watkinson S.C."/>
        </authorList>
    </citation>
    <scope>NUCLEOTIDE SEQUENCE [LARGE SCALE GENOMIC DNA]</scope>
    <source>
        <strain evidence="2">strain S7.3</strain>
    </source>
</reference>
<proteinExistence type="predicted"/>